<dbReference type="GO" id="GO:1990904">
    <property type="term" value="C:ribonucleoprotein complex"/>
    <property type="evidence" value="ECO:0007669"/>
    <property type="project" value="UniProtKB-KW"/>
</dbReference>
<dbReference type="SUPFAM" id="SSF57829">
    <property type="entry name" value="Zn-binding ribosomal proteins"/>
    <property type="match status" value="1"/>
</dbReference>
<dbReference type="HAMAP" id="MF_00777">
    <property type="entry name" value="Ribosomal_eS31"/>
    <property type="match status" value="1"/>
</dbReference>
<comment type="caution">
    <text evidence="6">Lacks conserved residue(s) required for the propagation of feature annotation.</text>
</comment>
<dbReference type="GO" id="GO:0008270">
    <property type="term" value="F:zinc ion binding"/>
    <property type="evidence" value="ECO:0007669"/>
    <property type="project" value="UniProtKB-UniRule"/>
</dbReference>
<dbReference type="InterPro" id="IPR002906">
    <property type="entry name" value="Ribosomal_eS31"/>
</dbReference>
<dbReference type="AlphaFoldDB" id="A0A401H8M9"/>
<comment type="similarity">
    <text evidence="6">Belongs to the eukaryotic ribosomal protein eS31 family.</text>
</comment>
<feature type="binding site" evidence="6">
    <location>
        <position position="31"/>
    </location>
    <ligand>
        <name>Zn(2+)</name>
        <dbReference type="ChEBI" id="CHEBI:29105"/>
    </ligand>
</feature>
<keyword evidence="3 6" id="KW-0862">Zinc</keyword>
<evidence type="ECO:0000256" key="6">
    <source>
        <dbReference type="HAMAP-Rule" id="MF_00777"/>
    </source>
</evidence>
<dbReference type="GO" id="GO:0003735">
    <property type="term" value="F:structural constituent of ribosome"/>
    <property type="evidence" value="ECO:0007669"/>
    <property type="project" value="InterPro"/>
</dbReference>
<accession>A0A401H8M9</accession>
<dbReference type="GO" id="GO:0005840">
    <property type="term" value="C:ribosome"/>
    <property type="evidence" value="ECO:0007669"/>
    <property type="project" value="UniProtKB-KW"/>
</dbReference>
<dbReference type="SMR" id="A0A401H8M9"/>
<comment type="caution">
    <text evidence="8">The sequence shown here is derived from an EMBL/GenBank/DDBJ whole genome shotgun (WGS) entry which is preliminary data.</text>
</comment>
<evidence type="ECO:0000256" key="2">
    <source>
        <dbReference type="ARBA" id="ARBA00022771"/>
    </source>
</evidence>
<dbReference type="InterPro" id="IPR011332">
    <property type="entry name" value="Ribosomal_zn-bd"/>
</dbReference>
<dbReference type="RefSeq" id="WP_010866184.1">
    <property type="nucleotide sequence ID" value="NZ_BDMD01000020.1"/>
</dbReference>
<feature type="binding site" evidence="6">
    <location>
        <position position="50"/>
    </location>
    <ligand>
        <name>Zn(2+)</name>
        <dbReference type="ChEBI" id="CHEBI:29105"/>
    </ligand>
</feature>
<keyword evidence="1 6" id="KW-0479">Metal-binding</keyword>
<dbReference type="GO" id="GO:0006412">
    <property type="term" value="P:translation"/>
    <property type="evidence" value="ECO:0007669"/>
    <property type="project" value="UniProtKB-UniRule"/>
</dbReference>
<comment type="subunit">
    <text evidence="6">Part of the 30S ribosomal subunit.</text>
</comment>
<dbReference type="GeneID" id="1445558"/>
<keyword evidence="2 6" id="KW-0863">Zinc-finger</keyword>
<evidence type="ECO:0000256" key="1">
    <source>
        <dbReference type="ARBA" id="ARBA00022723"/>
    </source>
</evidence>
<organism evidence="8 9">
    <name type="scientific">Aeropyrum pernix</name>
    <dbReference type="NCBI Taxonomy" id="56636"/>
    <lineage>
        <taxon>Archaea</taxon>
        <taxon>Thermoproteota</taxon>
        <taxon>Thermoprotei</taxon>
        <taxon>Desulfurococcales</taxon>
        <taxon>Desulfurococcaceae</taxon>
        <taxon>Aeropyrum</taxon>
    </lineage>
</organism>
<feature type="binding site" evidence="6">
    <location>
        <position position="53"/>
    </location>
    <ligand>
        <name>Zn(2+)</name>
        <dbReference type="ChEBI" id="CHEBI:29105"/>
    </ligand>
</feature>
<evidence type="ECO:0000256" key="3">
    <source>
        <dbReference type="ARBA" id="ARBA00022833"/>
    </source>
</evidence>
<evidence type="ECO:0000256" key="5">
    <source>
        <dbReference type="ARBA" id="ARBA00023274"/>
    </source>
</evidence>
<keyword evidence="4 6" id="KW-0689">Ribosomal protein</keyword>
<dbReference type="InterPro" id="IPR022845">
    <property type="entry name" value="Ribosomal_eS31_arc"/>
</dbReference>
<gene>
    <name evidence="6" type="primary">rps27ae</name>
    <name evidence="8" type="ORF">apy_05060</name>
</gene>
<feature type="binding site" evidence="6">
    <location>
        <position position="34"/>
    </location>
    <ligand>
        <name>Zn(2+)</name>
        <dbReference type="ChEBI" id="CHEBI:29105"/>
    </ligand>
</feature>
<dbReference type="Gene3D" id="6.20.50.180">
    <property type="match status" value="1"/>
</dbReference>
<dbReference type="Pfam" id="PF01599">
    <property type="entry name" value="Ribosomal_S27"/>
    <property type="match status" value="1"/>
</dbReference>
<dbReference type="Proteomes" id="UP000291213">
    <property type="component" value="Unassembled WGS sequence"/>
</dbReference>
<name>A0A401H8M9_AERPX</name>
<protein>
    <recommendedName>
        <fullName evidence="6">Small ribosomal subunit protein eS31</fullName>
    </recommendedName>
</protein>
<evidence type="ECO:0000313" key="9">
    <source>
        <dbReference type="Proteomes" id="UP000291213"/>
    </source>
</evidence>
<dbReference type="NCBIfam" id="NF001669">
    <property type="entry name" value="PRK00432.1"/>
    <property type="match status" value="1"/>
</dbReference>
<dbReference type="SMART" id="SM01402">
    <property type="entry name" value="Ribosomal_S27"/>
    <property type="match status" value="1"/>
</dbReference>
<dbReference type="OMA" id="CGYTIFE"/>
<dbReference type="OrthoDB" id="25142at2157"/>
<proteinExistence type="inferred from homology"/>
<sequence length="63" mass="7542">MAEKKELKTYVHKLYEVDYEKGVIKLKNRRCPRCGSIMAHHMKPVERWHCGKCGYTEFVTKKK</sequence>
<evidence type="ECO:0000256" key="4">
    <source>
        <dbReference type="ARBA" id="ARBA00022980"/>
    </source>
</evidence>
<evidence type="ECO:0000313" key="8">
    <source>
        <dbReference type="EMBL" id="GBF08781.1"/>
    </source>
</evidence>
<dbReference type="EMBL" id="BDMD01000020">
    <property type="protein sequence ID" value="GBF08781.1"/>
    <property type="molecule type" value="Genomic_DNA"/>
</dbReference>
<feature type="domain" description="Small ribosomal subunit protein eS31" evidence="7">
    <location>
        <begin position="11"/>
        <end position="56"/>
    </location>
</feature>
<keyword evidence="5 6" id="KW-0687">Ribonucleoprotein</keyword>
<reference evidence="8 9" key="1">
    <citation type="submission" date="2017-02" db="EMBL/GenBank/DDBJ databases">
        <title>isolation and characterization of a novel temperate virus Aeropyrum globular virus 1 infecting hyperthermophilic archaeon Aeropyrum.</title>
        <authorList>
            <person name="Yumiya M."/>
            <person name="Yoshida T."/>
            <person name="Sako Y."/>
        </authorList>
    </citation>
    <scope>NUCLEOTIDE SEQUENCE [LARGE SCALE GENOMIC DNA]</scope>
    <source>
        <strain evidence="8 9">YK1-12-2013</strain>
    </source>
</reference>
<comment type="cofactor">
    <cofactor evidence="6">
        <name>Zn(2+)</name>
        <dbReference type="ChEBI" id="CHEBI:29105"/>
    </cofactor>
    <text evidence="6">Binds 1 zinc ion per subunit.</text>
</comment>
<evidence type="ECO:0000259" key="7">
    <source>
        <dbReference type="SMART" id="SM01402"/>
    </source>
</evidence>